<accession>A0A426XH71</accession>
<gene>
    <name evidence="1" type="ORF">B296_00038804</name>
</gene>
<protein>
    <submittedName>
        <fullName evidence="1">Uncharacterized protein</fullName>
    </submittedName>
</protein>
<proteinExistence type="predicted"/>
<organism evidence="1 2">
    <name type="scientific">Ensete ventricosum</name>
    <name type="common">Abyssinian banana</name>
    <name type="synonym">Musa ensete</name>
    <dbReference type="NCBI Taxonomy" id="4639"/>
    <lineage>
        <taxon>Eukaryota</taxon>
        <taxon>Viridiplantae</taxon>
        <taxon>Streptophyta</taxon>
        <taxon>Embryophyta</taxon>
        <taxon>Tracheophyta</taxon>
        <taxon>Spermatophyta</taxon>
        <taxon>Magnoliopsida</taxon>
        <taxon>Liliopsida</taxon>
        <taxon>Zingiberales</taxon>
        <taxon>Musaceae</taxon>
        <taxon>Ensete</taxon>
    </lineage>
</organism>
<dbReference type="EMBL" id="AMZH03020794">
    <property type="protein sequence ID" value="RRT38847.1"/>
    <property type="molecule type" value="Genomic_DNA"/>
</dbReference>
<reference evidence="1 2" key="1">
    <citation type="journal article" date="2014" name="Agronomy (Basel)">
        <title>A Draft Genome Sequence for Ensete ventricosum, the Drought-Tolerant Tree Against Hunger.</title>
        <authorList>
            <person name="Harrison J."/>
            <person name="Moore K.A."/>
            <person name="Paszkiewicz K."/>
            <person name="Jones T."/>
            <person name="Grant M."/>
            <person name="Ambacheew D."/>
            <person name="Muzemil S."/>
            <person name="Studholme D.J."/>
        </authorList>
    </citation>
    <scope>NUCLEOTIDE SEQUENCE [LARGE SCALE GENOMIC DNA]</scope>
</reference>
<comment type="caution">
    <text evidence="1">The sequence shown here is derived from an EMBL/GenBank/DDBJ whole genome shotgun (WGS) entry which is preliminary data.</text>
</comment>
<feature type="non-terminal residue" evidence="1">
    <location>
        <position position="1"/>
    </location>
</feature>
<dbReference type="Proteomes" id="UP000287651">
    <property type="component" value="Unassembled WGS sequence"/>
</dbReference>
<sequence>LAKVKSMHRVDTFGNSPRVCQKLAEGTGSLLGWRNSDDVVGSRRKFARSFVEGIGKKTRGLATRLPEVDGVCGNVAVMLLCMAREGSGGVTDSCWGMPQQRLGSKEAGAGDDNRVIEPQKELYRF</sequence>
<evidence type="ECO:0000313" key="1">
    <source>
        <dbReference type="EMBL" id="RRT38847.1"/>
    </source>
</evidence>
<name>A0A426XH71_ENSVE</name>
<dbReference type="AlphaFoldDB" id="A0A426XH71"/>
<evidence type="ECO:0000313" key="2">
    <source>
        <dbReference type="Proteomes" id="UP000287651"/>
    </source>
</evidence>